<dbReference type="GO" id="GO:0016926">
    <property type="term" value="P:protein desumoylation"/>
    <property type="evidence" value="ECO:0007669"/>
    <property type="project" value="UniProtKB-ARBA"/>
</dbReference>
<organism evidence="6 7">
    <name type="scientific">Glossina palpalis gambiensis</name>
    <dbReference type="NCBI Taxonomy" id="67801"/>
    <lineage>
        <taxon>Eukaryota</taxon>
        <taxon>Metazoa</taxon>
        <taxon>Ecdysozoa</taxon>
        <taxon>Arthropoda</taxon>
        <taxon>Hexapoda</taxon>
        <taxon>Insecta</taxon>
        <taxon>Pterygota</taxon>
        <taxon>Neoptera</taxon>
        <taxon>Endopterygota</taxon>
        <taxon>Diptera</taxon>
        <taxon>Brachycera</taxon>
        <taxon>Muscomorpha</taxon>
        <taxon>Hippoboscoidea</taxon>
        <taxon>Glossinidae</taxon>
        <taxon>Glossina</taxon>
    </lineage>
</organism>
<reference evidence="6" key="2">
    <citation type="submission" date="2020-05" db="UniProtKB">
        <authorList>
            <consortium name="EnsemblMetazoa"/>
        </authorList>
    </citation>
    <scope>IDENTIFICATION</scope>
    <source>
        <strain evidence="6">IAEA</strain>
    </source>
</reference>
<dbReference type="InterPro" id="IPR038765">
    <property type="entry name" value="Papain-like_cys_pep_sf"/>
</dbReference>
<name>A0A1B0C5G1_9MUSC</name>
<dbReference type="Pfam" id="PF02902">
    <property type="entry name" value="Peptidase_C48"/>
    <property type="match status" value="1"/>
</dbReference>
<reference evidence="7" key="1">
    <citation type="submission" date="2015-01" db="EMBL/GenBank/DDBJ databases">
        <authorList>
            <person name="Aksoy S."/>
            <person name="Warren W."/>
            <person name="Wilson R.K."/>
        </authorList>
    </citation>
    <scope>NUCLEOTIDE SEQUENCE [LARGE SCALE GENOMIC DNA]</scope>
    <source>
        <strain evidence="7">IAEA</strain>
    </source>
</reference>
<keyword evidence="3" id="KW-0378">Hydrolase</keyword>
<proteinExistence type="inferred from homology"/>
<sequence length="346" mass="39063">MERKFATYAKIDILSSDFQRLAPERWLNDRLVEAYAQWLLREGTTEEMREQIHLFSPFQYTKITQKPPNWGLLRRQASRSKLCDKRCLIIPVCDQNHWRLFFVAHPEVTSKKGAMFVLDPLPGYPNAVIATQLRRYVAFLNTMKHGSEIHLTEEALPLIEVPVPGQYNQVDCGVLALQNLKRYLRQGKASWDPLTLPETWSTGAEAQQTRIKIAAVLLELAAMEGEARVSAKEPVNDADDVTIITPTAEPITVRTMTTDEPARTTTANETRKPWTNEEPISLGVIVPNNPDDDLLHITPTIGLLGGTPATPKPILGEGDDIYEYLLKTEGVEVFESFPEYPLLRTS</sequence>
<dbReference type="EnsemblMetazoa" id="GPPI049653-RA">
    <property type="protein sequence ID" value="GPPI049653-PA"/>
    <property type="gene ID" value="GPPI049653"/>
</dbReference>
<dbReference type="InterPro" id="IPR003653">
    <property type="entry name" value="Peptidase_C48_C"/>
</dbReference>
<dbReference type="AlphaFoldDB" id="A0A1B0C5G1"/>
<keyword evidence="7" id="KW-1185">Reference proteome</keyword>
<dbReference type="SUPFAM" id="SSF54001">
    <property type="entry name" value="Cysteine proteinases"/>
    <property type="match status" value="1"/>
</dbReference>
<evidence type="ECO:0000256" key="4">
    <source>
        <dbReference type="ARBA" id="ARBA00022807"/>
    </source>
</evidence>
<comment type="similarity">
    <text evidence="1">Belongs to the peptidase C48 family.</text>
</comment>
<dbReference type="GO" id="GO:0008234">
    <property type="term" value="F:cysteine-type peptidase activity"/>
    <property type="evidence" value="ECO:0007669"/>
    <property type="project" value="UniProtKB-KW"/>
</dbReference>
<dbReference type="PROSITE" id="PS50600">
    <property type="entry name" value="ULP_PROTEASE"/>
    <property type="match status" value="1"/>
</dbReference>
<evidence type="ECO:0000313" key="6">
    <source>
        <dbReference type="EnsemblMetazoa" id="GPPI049653-PA"/>
    </source>
</evidence>
<dbReference type="VEuPathDB" id="VectorBase:GPPI049653"/>
<dbReference type="Proteomes" id="UP000092460">
    <property type="component" value="Unassembled WGS sequence"/>
</dbReference>
<dbReference type="EMBL" id="JXJN01025964">
    <property type="status" value="NOT_ANNOTATED_CDS"/>
    <property type="molecule type" value="Genomic_DNA"/>
</dbReference>
<dbReference type="GO" id="GO:0006508">
    <property type="term" value="P:proteolysis"/>
    <property type="evidence" value="ECO:0007669"/>
    <property type="project" value="UniProtKB-KW"/>
</dbReference>
<evidence type="ECO:0000256" key="3">
    <source>
        <dbReference type="ARBA" id="ARBA00022801"/>
    </source>
</evidence>
<dbReference type="Gene3D" id="3.40.395.10">
    <property type="entry name" value="Adenoviral Proteinase, Chain A"/>
    <property type="match status" value="1"/>
</dbReference>
<evidence type="ECO:0000313" key="7">
    <source>
        <dbReference type="Proteomes" id="UP000092460"/>
    </source>
</evidence>
<keyword evidence="2" id="KW-0645">Protease</keyword>
<dbReference type="STRING" id="67801.A0A1B0C5G1"/>
<evidence type="ECO:0000256" key="2">
    <source>
        <dbReference type="ARBA" id="ARBA00022670"/>
    </source>
</evidence>
<evidence type="ECO:0000256" key="1">
    <source>
        <dbReference type="ARBA" id="ARBA00005234"/>
    </source>
</evidence>
<keyword evidence="4" id="KW-0788">Thiol protease</keyword>
<dbReference type="PANTHER" id="PTHR46915:SF2">
    <property type="entry name" value="UBIQUITIN-LIKE PROTEASE 4"/>
    <property type="match status" value="1"/>
</dbReference>
<protein>
    <recommendedName>
        <fullName evidence="5">Ubiquitin-like protease family profile domain-containing protein</fullName>
    </recommendedName>
</protein>
<evidence type="ECO:0000259" key="5">
    <source>
        <dbReference type="PROSITE" id="PS50600"/>
    </source>
</evidence>
<dbReference type="PANTHER" id="PTHR46915">
    <property type="entry name" value="UBIQUITIN-LIKE PROTEASE 4-RELATED"/>
    <property type="match status" value="1"/>
</dbReference>
<accession>A0A1B0C5G1</accession>
<feature type="domain" description="Ubiquitin-like protease family profile" evidence="5">
    <location>
        <begin position="11"/>
        <end position="183"/>
    </location>
</feature>